<dbReference type="PATRIC" id="fig|1121353.3.peg.978"/>
<evidence type="ECO:0000259" key="1">
    <source>
        <dbReference type="Pfam" id="PF18651"/>
    </source>
</evidence>
<gene>
    <name evidence="2" type="ORF">H924_04765</name>
</gene>
<dbReference type="HOGENOM" id="CLU_942375_0_0_11"/>
<dbReference type="AlphaFoldDB" id="M1UKD6"/>
<feature type="domain" description="Surface adhesin CshA non-repetitive" evidence="1">
    <location>
        <begin position="64"/>
        <end position="189"/>
    </location>
</feature>
<keyword evidence="3" id="KW-1185">Reference proteome</keyword>
<dbReference type="Proteomes" id="UP000011760">
    <property type="component" value="Chromosome"/>
</dbReference>
<dbReference type="Pfam" id="PF18651">
    <property type="entry name" value="CshA_NR2"/>
    <property type="match status" value="1"/>
</dbReference>
<accession>M1UKD6</accession>
<protein>
    <submittedName>
        <fullName evidence="2">Insertion element membrane protein</fullName>
    </submittedName>
</protein>
<name>M1UKD6_9CORY</name>
<reference evidence="2 3" key="1">
    <citation type="submission" date="2013-02" db="EMBL/GenBank/DDBJ databases">
        <title>The complete genome sequence of Corynebacterium callunae DSM 20147.</title>
        <authorList>
            <person name="Ruckert C."/>
            <person name="Albersmeier A."/>
            <person name="Kalinowski J."/>
        </authorList>
    </citation>
    <scope>NUCLEOTIDE SEQUENCE [LARGE SCALE GENOMIC DNA]</scope>
    <source>
        <strain evidence="2 3">DSM 20147</strain>
    </source>
</reference>
<evidence type="ECO:0000313" key="3">
    <source>
        <dbReference type="Proteomes" id="UP000011760"/>
    </source>
</evidence>
<sequence length="295" mass="30279">MSFTVKYNQGTSGSVIGNIIKTALPTWPGAVMGNTINGVTYYKAPTGVSTSTPMAFYSQRIASVNQVNPSVELRDIVVTNSSGASPSFGLVMADAESTNAGESLTMLSNTGVSELGRFVPPTYSQPCGGGITLATGTGGVGGTIPLSGLRCQGSAGNVGMLLGSTTNPSNIKVELGANQGGLQGVSLAVLMGGAKGTVATDQRADQGQTPKTNFNMELAYNNNALGKIVTTTGTAVSATSGTFLLASTTGQVRARPPDSRHGGFNQEADFRITEPRSSNTAGARYLHQECRRTVL</sequence>
<dbReference type="InterPro" id="IPR040683">
    <property type="entry name" value="CshA_NR2"/>
</dbReference>
<dbReference type="KEGG" id="ccn:H924_04765"/>
<proteinExistence type="predicted"/>
<evidence type="ECO:0000313" key="2">
    <source>
        <dbReference type="EMBL" id="AGG66399.1"/>
    </source>
</evidence>
<organism evidence="2 3">
    <name type="scientific">Corynebacterium callunae DSM 20147</name>
    <dbReference type="NCBI Taxonomy" id="1121353"/>
    <lineage>
        <taxon>Bacteria</taxon>
        <taxon>Bacillati</taxon>
        <taxon>Actinomycetota</taxon>
        <taxon>Actinomycetes</taxon>
        <taxon>Mycobacteriales</taxon>
        <taxon>Corynebacteriaceae</taxon>
        <taxon>Corynebacterium</taxon>
    </lineage>
</organism>
<dbReference type="EMBL" id="CP004354">
    <property type="protein sequence ID" value="AGG66399.1"/>
    <property type="molecule type" value="Genomic_DNA"/>
</dbReference>